<evidence type="ECO:0000256" key="1">
    <source>
        <dbReference type="SAM" id="MobiDB-lite"/>
    </source>
</evidence>
<accession>A0A8T0HVH6</accession>
<protein>
    <submittedName>
        <fullName evidence="2">Uncharacterized protein</fullName>
    </submittedName>
</protein>
<evidence type="ECO:0000313" key="2">
    <source>
        <dbReference type="EMBL" id="KAG0575060.1"/>
    </source>
</evidence>
<keyword evidence="3" id="KW-1185">Reference proteome</keyword>
<reference evidence="2" key="1">
    <citation type="submission" date="2020-06" db="EMBL/GenBank/DDBJ databases">
        <title>WGS assembly of Ceratodon purpureus strain R40.</title>
        <authorList>
            <person name="Carey S.B."/>
            <person name="Jenkins J."/>
            <person name="Shu S."/>
            <person name="Lovell J.T."/>
            <person name="Sreedasyam A."/>
            <person name="Maumus F."/>
            <person name="Tiley G.P."/>
            <person name="Fernandez-Pozo N."/>
            <person name="Barry K."/>
            <person name="Chen C."/>
            <person name="Wang M."/>
            <person name="Lipzen A."/>
            <person name="Daum C."/>
            <person name="Saski C.A."/>
            <person name="Payton A.C."/>
            <person name="Mcbreen J.C."/>
            <person name="Conrad R.E."/>
            <person name="Kollar L.M."/>
            <person name="Olsson S."/>
            <person name="Huttunen S."/>
            <person name="Landis J.B."/>
            <person name="Wickett N.J."/>
            <person name="Johnson M.G."/>
            <person name="Rensing S.A."/>
            <person name="Grimwood J."/>
            <person name="Schmutz J."/>
            <person name="Mcdaniel S.F."/>
        </authorList>
    </citation>
    <scope>NUCLEOTIDE SEQUENCE</scope>
    <source>
        <strain evidence="2">R40</strain>
    </source>
</reference>
<feature type="region of interest" description="Disordered" evidence="1">
    <location>
        <begin position="66"/>
        <end position="92"/>
    </location>
</feature>
<organism evidence="2 3">
    <name type="scientific">Ceratodon purpureus</name>
    <name type="common">Fire moss</name>
    <name type="synonym">Dicranum purpureum</name>
    <dbReference type="NCBI Taxonomy" id="3225"/>
    <lineage>
        <taxon>Eukaryota</taxon>
        <taxon>Viridiplantae</taxon>
        <taxon>Streptophyta</taxon>
        <taxon>Embryophyta</taxon>
        <taxon>Bryophyta</taxon>
        <taxon>Bryophytina</taxon>
        <taxon>Bryopsida</taxon>
        <taxon>Dicranidae</taxon>
        <taxon>Pseudoditrichales</taxon>
        <taxon>Ditrichaceae</taxon>
        <taxon>Ceratodon</taxon>
    </lineage>
</organism>
<dbReference type="Proteomes" id="UP000822688">
    <property type="component" value="Chromosome V"/>
</dbReference>
<feature type="region of interest" description="Disordered" evidence="1">
    <location>
        <begin position="1"/>
        <end position="39"/>
    </location>
</feature>
<dbReference type="AlphaFoldDB" id="A0A8T0HVH6"/>
<name>A0A8T0HVH6_CERPU</name>
<proteinExistence type="predicted"/>
<comment type="caution">
    <text evidence="2">The sequence shown here is derived from an EMBL/GenBank/DDBJ whole genome shotgun (WGS) entry which is preliminary data.</text>
</comment>
<dbReference type="EMBL" id="CM026426">
    <property type="protein sequence ID" value="KAG0575060.1"/>
    <property type="molecule type" value="Genomic_DNA"/>
</dbReference>
<gene>
    <name evidence="2" type="ORF">KC19_VG314500</name>
</gene>
<sequence length="154" mass="17526">MVEDASHVTPSRPLSPLHFYKHGRKGSHPDTGRAPATKAKEEEVRLFMESKGVFYSDFNNFDPPCFEGTQPQGYITDDEDYDSQHSTSSQHTYGPLFYLPPDLYSQDPNEFSDFTENSTQDSRVFQLPAEIDEFEELLRELNAAIAANSRYSGF</sequence>
<evidence type="ECO:0000313" key="3">
    <source>
        <dbReference type="Proteomes" id="UP000822688"/>
    </source>
</evidence>